<feature type="region of interest" description="Disordered" evidence="1">
    <location>
        <begin position="314"/>
        <end position="335"/>
    </location>
</feature>
<name>A9U807_PHYPA</name>
<feature type="compositionally biased region" description="Basic and acidic residues" evidence="1">
    <location>
        <begin position="21"/>
        <end position="36"/>
    </location>
</feature>
<reference evidence="2" key="1">
    <citation type="journal article" date="2008" name="Science">
        <title>The Physcomitrella genome reveals evolutionary insights into the conquest of land by plants.</title>
        <authorList>
            <person name="Rensing S."/>
            <person name="Lang D."/>
            <person name="Zimmer A."/>
            <person name="Terry A."/>
            <person name="Salamov A."/>
            <person name="Shapiro H."/>
            <person name="Nishiyama T."/>
            <person name="Perroud P.-F."/>
            <person name="Lindquist E."/>
            <person name="Kamisugi Y."/>
            <person name="Tanahashi T."/>
            <person name="Sakakibara K."/>
            <person name="Fujita T."/>
            <person name="Oishi K."/>
            <person name="Shin-I T."/>
            <person name="Kuroki Y."/>
            <person name="Toyoda A."/>
            <person name="Suzuki Y."/>
            <person name="Hashimoto A."/>
            <person name="Yamaguchi K."/>
            <person name="Sugano A."/>
            <person name="Kohara Y."/>
            <person name="Fujiyama A."/>
            <person name="Anterola A."/>
            <person name="Aoki S."/>
            <person name="Ashton N."/>
            <person name="Barbazuk W.B."/>
            <person name="Barker E."/>
            <person name="Bennetzen J."/>
            <person name="Bezanilla M."/>
            <person name="Blankenship R."/>
            <person name="Cho S.H."/>
            <person name="Dutcher S."/>
            <person name="Estelle M."/>
            <person name="Fawcett J.A."/>
            <person name="Gundlach H."/>
            <person name="Hanada K."/>
            <person name="Heyl A."/>
            <person name="Hicks K.A."/>
            <person name="Hugh J."/>
            <person name="Lohr M."/>
            <person name="Mayer K."/>
            <person name="Melkozernov A."/>
            <person name="Murata T."/>
            <person name="Nelson D."/>
            <person name="Pils B."/>
            <person name="Prigge M."/>
            <person name="Reiss B."/>
            <person name="Renner T."/>
            <person name="Rombauts S."/>
            <person name="Rushton P."/>
            <person name="Sanderfoot A."/>
            <person name="Schween G."/>
            <person name="Shiu S.-H."/>
            <person name="Stueber K."/>
            <person name="Theodoulou F.L."/>
            <person name="Tu H."/>
            <person name="Van de Peer Y."/>
            <person name="Verrier P.J."/>
            <person name="Waters E."/>
            <person name="Wood A."/>
            <person name="Yang L."/>
            <person name="Cove D."/>
            <person name="Cuming A."/>
            <person name="Hasebe M."/>
            <person name="Lucas S."/>
            <person name="Mishler D.B."/>
            <person name="Reski R."/>
            <person name="Grigoriev I."/>
            <person name="Quatrano R.S."/>
            <person name="Boore J.L."/>
        </authorList>
    </citation>
    <scope>NUCLEOTIDE SEQUENCE [LARGE SCALE GENOMIC DNA]</scope>
</reference>
<feature type="compositionally biased region" description="Basic and acidic residues" evidence="1">
    <location>
        <begin position="50"/>
        <end position="70"/>
    </location>
</feature>
<feature type="compositionally biased region" description="Basic and acidic residues" evidence="1">
    <location>
        <begin position="316"/>
        <end position="335"/>
    </location>
</feature>
<feature type="compositionally biased region" description="Acidic residues" evidence="1">
    <location>
        <begin position="1"/>
        <end position="10"/>
    </location>
</feature>
<feature type="compositionally biased region" description="Basic and acidic residues" evidence="1">
    <location>
        <begin position="175"/>
        <end position="193"/>
    </location>
</feature>
<gene>
    <name evidence="2" type="ORF">PHYPADRAFT_104162</name>
</gene>
<feature type="non-terminal residue" evidence="2">
    <location>
        <position position="1"/>
    </location>
</feature>
<accession>A9U807</accession>
<dbReference type="EMBL" id="DS546755">
    <property type="protein sequence ID" value="EDQ48196.1"/>
    <property type="molecule type" value="Genomic_DNA"/>
</dbReference>
<evidence type="ECO:0000256" key="1">
    <source>
        <dbReference type="SAM" id="MobiDB-lite"/>
    </source>
</evidence>
<feature type="non-terminal residue" evidence="2">
    <location>
        <position position="335"/>
    </location>
</feature>
<organism>
    <name type="scientific">Physcomitrium patens</name>
    <name type="common">Spreading-leaved earth moss</name>
    <name type="synonym">Physcomitrella patens</name>
    <dbReference type="NCBI Taxonomy" id="3218"/>
    <lineage>
        <taxon>Eukaryota</taxon>
        <taxon>Viridiplantae</taxon>
        <taxon>Streptophyta</taxon>
        <taxon>Embryophyta</taxon>
        <taxon>Bryophyta</taxon>
        <taxon>Bryophytina</taxon>
        <taxon>Bryopsida</taxon>
        <taxon>Funariidae</taxon>
        <taxon>Funariales</taxon>
        <taxon>Funariaceae</taxon>
        <taxon>Physcomitrium</taxon>
    </lineage>
</organism>
<dbReference type="HOGENOM" id="CLU_830508_0_0_1"/>
<feature type="compositionally biased region" description="Basic and acidic residues" evidence="1">
    <location>
        <begin position="103"/>
        <end position="120"/>
    </location>
</feature>
<evidence type="ECO:0000313" key="2">
    <source>
        <dbReference type="EMBL" id="EDQ48196.1"/>
    </source>
</evidence>
<proteinExistence type="predicted"/>
<protein>
    <submittedName>
        <fullName evidence="2">Predicted protein</fullName>
    </submittedName>
</protein>
<sequence>VHAQNDQDDEPGSRQRRRRRVAEPEVLKGFVDDDRKRHVVGRVQHGGQRQIEDAGAERRQSGRQERALHERRQHRAQTAGEAGSLQLRCGQQPLRHLGHRSRHDAGNDRDGSGDAAERQNPRRAVQKQSDRLQPGLVPDEDVADAEHDAGHRQRDERQDVDRFFQLEAGIVQDICRQEADDKSDGRRGERDFEGMGQPLRQPPAIPEQSAVMLQGEPSAGGVALQRHQQIGAERDADGDREEGGIAQRQQSAALRRTAGLGLDRAGGEEVEARLAHGVQLDAHRERDQQHEIERQRPGHVEADRRCIQRGINGIGQRREAEHRCDGGRQAEVADR</sequence>
<feature type="compositionally biased region" description="Basic and acidic residues" evidence="1">
    <location>
        <begin position="232"/>
        <end position="243"/>
    </location>
</feature>
<feature type="region of interest" description="Disordered" evidence="1">
    <location>
        <begin position="1"/>
        <end position="252"/>
    </location>
</feature>
<feature type="region of interest" description="Disordered" evidence="1">
    <location>
        <begin position="281"/>
        <end position="300"/>
    </location>
</feature>
<feature type="compositionally biased region" description="Basic and acidic residues" evidence="1">
    <location>
        <begin position="144"/>
        <end position="164"/>
    </location>
</feature>
<dbReference type="AlphaFoldDB" id="A9U807"/>